<feature type="chain" id="PRO_5045812885" evidence="2">
    <location>
        <begin position="23"/>
        <end position="242"/>
    </location>
</feature>
<evidence type="ECO:0000256" key="1">
    <source>
        <dbReference type="SAM" id="MobiDB-lite"/>
    </source>
</evidence>
<dbReference type="Proteomes" id="UP001607069">
    <property type="component" value="Unassembled WGS sequence"/>
</dbReference>
<reference evidence="4 5" key="1">
    <citation type="submission" date="2024-10" db="EMBL/GenBank/DDBJ databases">
        <authorList>
            <person name="Cho J.-C."/>
        </authorList>
    </citation>
    <scope>NUCLEOTIDE SEQUENCE [LARGE SCALE GENOMIC DNA]</scope>
    <source>
        <strain evidence="4 5">KCTC29696</strain>
    </source>
</reference>
<dbReference type="RefSeq" id="WP_279948717.1">
    <property type="nucleotide sequence ID" value="NZ_BAABEN010000026.1"/>
</dbReference>
<name>A0ABW7HV92_9ACTN</name>
<feature type="domain" description="DUF4097" evidence="3">
    <location>
        <begin position="115"/>
        <end position="240"/>
    </location>
</feature>
<feature type="region of interest" description="Disordered" evidence="1">
    <location>
        <begin position="205"/>
        <end position="242"/>
    </location>
</feature>
<proteinExistence type="predicted"/>
<dbReference type="PROSITE" id="PS51257">
    <property type="entry name" value="PROKAR_LIPOPROTEIN"/>
    <property type="match status" value="1"/>
</dbReference>
<feature type="compositionally biased region" description="Polar residues" evidence="1">
    <location>
        <begin position="230"/>
        <end position="242"/>
    </location>
</feature>
<dbReference type="EMBL" id="JBIHMK010000055">
    <property type="protein sequence ID" value="MFH0249675.1"/>
    <property type="molecule type" value="Genomic_DNA"/>
</dbReference>
<keyword evidence="5" id="KW-1185">Reference proteome</keyword>
<organism evidence="4 5">
    <name type="scientific">Streptomyces chitinivorans</name>
    <dbReference type="NCBI Taxonomy" id="1257027"/>
    <lineage>
        <taxon>Bacteria</taxon>
        <taxon>Bacillati</taxon>
        <taxon>Actinomycetota</taxon>
        <taxon>Actinomycetes</taxon>
        <taxon>Kitasatosporales</taxon>
        <taxon>Streptomycetaceae</taxon>
        <taxon>Streptomyces</taxon>
    </lineage>
</organism>
<gene>
    <name evidence="4" type="ORF">ACG5V6_15790</name>
</gene>
<dbReference type="Pfam" id="PF13349">
    <property type="entry name" value="DUF4097"/>
    <property type="match status" value="1"/>
</dbReference>
<evidence type="ECO:0000259" key="3">
    <source>
        <dbReference type="Pfam" id="PF13349"/>
    </source>
</evidence>
<keyword evidence="2" id="KW-0732">Signal</keyword>
<protein>
    <submittedName>
        <fullName evidence="4">DUF4097 domain-containing protein</fullName>
    </submittedName>
</protein>
<dbReference type="InterPro" id="IPR025164">
    <property type="entry name" value="Toastrack_DUF4097"/>
</dbReference>
<feature type="compositionally biased region" description="Basic and acidic residues" evidence="1">
    <location>
        <begin position="211"/>
        <end position="229"/>
    </location>
</feature>
<evidence type="ECO:0000313" key="4">
    <source>
        <dbReference type="EMBL" id="MFH0249675.1"/>
    </source>
</evidence>
<evidence type="ECO:0000256" key="2">
    <source>
        <dbReference type="SAM" id="SignalP"/>
    </source>
</evidence>
<sequence length="242" mass="24348">MRRRLHTLGAAAALGLICGALGACGLLPGETFEDRAELSDEVTSVRLEGGSGDVELRGGNGAGVSVHRSVEYRGERPEGATHRVADGVLVLGDCGGDCSVSYTVELPAGVPVSGSASTGTITLSDVGAVEVSTSSGRIELDGVAGAVDVRTSNGRITGRGLKGGGIRAQTSNGAISLSPSAAQDVRAKTSNGAIDLTVPEGSYRVSAHSGNGDRRIGVPDAPDGEHRLELNTSNGDITVESS</sequence>
<feature type="signal peptide" evidence="2">
    <location>
        <begin position="1"/>
        <end position="22"/>
    </location>
</feature>
<evidence type="ECO:0000313" key="5">
    <source>
        <dbReference type="Proteomes" id="UP001607069"/>
    </source>
</evidence>
<comment type="caution">
    <text evidence="4">The sequence shown here is derived from an EMBL/GenBank/DDBJ whole genome shotgun (WGS) entry which is preliminary data.</text>
</comment>
<accession>A0ABW7HV92</accession>